<protein>
    <submittedName>
        <fullName evidence="2">Uncharacterized protein</fullName>
    </submittedName>
</protein>
<reference evidence="2" key="1">
    <citation type="journal article" date="2018" name="J. Virol.">
        <title>Copy number heterogeneity, large origin tandem repeats, and interspecies recombination in HHV-6A and HHV-6B reference strains.</title>
        <authorList>
            <person name="Greninger A.L."/>
            <person name="Roychoudhury P."/>
            <person name="Makhsous N."/>
            <person name="Hanson D."/>
            <person name="Chase J."/>
            <person name="Krueger G."/>
            <person name="Xie H."/>
            <person name="Huang M.-L."/>
            <person name="Saunders L."/>
            <person name="Ablashi D."/>
            <person name="Koelle D.M."/>
            <person name="Cook L."/>
            <person name="Jerome K.R."/>
        </authorList>
    </citation>
    <scope>NUCLEOTIDE SEQUENCE</scope>
    <source>
        <strain evidence="1">ABI-HHV6A</strain>
        <strain evidence="2">CO3</strain>
    </source>
</reference>
<evidence type="ECO:0000313" key="2">
    <source>
        <dbReference type="EMBL" id="AVI07860.1"/>
    </source>
</evidence>
<accession>A0A2L2Q9Z9</accession>
<dbReference type="EMBL" id="MF994813">
    <property type="protein sequence ID" value="AVI07369.1"/>
    <property type="molecule type" value="Genomic_DNA"/>
</dbReference>
<evidence type="ECO:0000313" key="1">
    <source>
        <dbReference type="EMBL" id="AVI07369.1"/>
    </source>
</evidence>
<organism evidence="2">
    <name type="scientific">Human betaherpesvirus 6A</name>
    <dbReference type="NCBI Taxonomy" id="32603"/>
    <lineage>
        <taxon>Viruses</taxon>
        <taxon>Duplodnaviria</taxon>
        <taxon>Heunggongvirae</taxon>
        <taxon>Peploviricota</taxon>
        <taxon>Herviviricetes</taxon>
        <taxon>Herpesvirales</taxon>
        <taxon>Orthoherpesviridae</taxon>
        <taxon>Betaherpesvirinae</taxon>
        <taxon>Roseolovirus</taxon>
        <taxon>Roseolovirus humanbeta6a</taxon>
    </lineage>
</organism>
<proteinExistence type="predicted"/>
<name>A0A2L2Q9Z9_9BETA</name>
<sequence>MLFKKTLAYYDFSITHTQDYKNTPRRDTRVLHPSYKMTSSLKKTQYLKREMKHKMFFVPACFLLN</sequence>
<dbReference type="EMBL" id="MF994817">
    <property type="protein sequence ID" value="AVI07860.1"/>
    <property type="molecule type" value="Genomic_DNA"/>
</dbReference>